<evidence type="ECO:0000313" key="3">
    <source>
        <dbReference type="Proteomes" id="UP000558688"/>
    </source>
</evidence>
<reference evidence="2" key="1">
    <citation type="submission" date="2020-02" db="EMBL/GenBank/DDBJ databases">
        <title>Identification and distribution of gene clusters putatively required for synthesis of sphingolipid metabolism inhibitors in phylogenetically diverse species of the filamentous fungus Fusarium.</title>
        <authorList>
            <person name="Kim H.-S."/>
            <person name="Busman M."/>
            <person name="Brown D.W."/>
            <person name="Divon H."/>
            <person name="Uhlig S."/>
            <person name="Proctor R.H."/>
        </authorList>
    </citation>
    <scope>NUCLEOTIDE SEQUENCE [LARGE SCALE GENOMIC DNA]</scope>
    <source>
        <strain evidence="2">NRRL 39464</strain>
    </source>
</reference>
<evidence type="ECO:0000256" key="1">
    <source>
        <dbReference type="SAM" id="MobiDB-lite"/>
    </source>
</evidence>
<comment type="caution">
    <text evidence="2">The sequence shown here is derived from an EMBL/GenBank/DDBJ whole genome shotgun (WGS) entry which is preliminary data.</text>
</comment>
<sequence>MKVVRYEPFNRSNFEIVLQNSDERIVVPKVIINPCPSHIEDNDKTSDSKKDSGEEESDEGDGEDEQKTPKDNDEVQHGHASDSVSYLLGQKPTIQSEFYAILTFFSSTKNTLPTKLFSTHAMRSVTYVIDPRGDIEVVLAAPKPIPRRSLPNGRCSSSSMTGEEDDEEEEDDSTIKMGTLDSLFYGTTNPQGKDREVEIRMRVSSYHLSLASPVLSSQLEISRSRPTTRAARPTNALHLTGWDAKGLATVLNIIHDKFDGMRIALIKKVLAALENLEQTLSTEHGCPEAGLEQCTAMALVYGKLEDFPQMAVVCSDENHGQNCTVYARMRPVIDRAKEEIEDTELSYFQS</sequence>
<gene>
    <name evidence="2" type="ORF">FOXYS1_3551</name>
</gene>
<feature type="compositionally biased region" description="Basic and acidic residues" evidence="1">
    <location>
        <begin position="38"/>
        <end position="52"/>
    </location>
</feature>
<feature type="compositionally biased region" description="Acidic residues" evidence="1">
    <location>
        <begin position="53"/>
        <end position="64"/>
    </location>
</feature>
<dbReference type="AlphaFoldDB" id="A0A8H5AI17"/>
<evidence type="ECO:0000313" key="2">
    <source>
        <dbReference type="EMBL" id="KAF5265631.1"/>
    </source>
</evidence>
<name>A0A8H5AI17_FUSOX</name>
<feature type="region of interest" description="Disordered" evidence="1">
    <location>
        <begin position="146"/>
        <end position="173"/>
    </location>
</feature>
<organism evidence="2 3">
    <name type="scientific">Fusarium oxysporum</name>
    <name type="common">Fusarium vascular wilt</name>
    <dbReference type="NCBI Taxonomy" id="5507"/>
    <lineage>
        <taxon>Eukaryota</taxon>
        <taxon>Fungi</taxon>
        <taxon>Dikarya</taxon>
        <taxon>Ascomycota</taxon>
        <taxon>Pezizomycotina</taxon>
        <taxon>Sordariomycetes</taxon>
        <taxon>Hypocreomycetidae</taxon>
        <taxon>Hypocreales</taxon>
        <taxon>Nectriaceae</taxon>
        <taxon>Fusarium</taxon>
        <taxon>Fusarium oxysporum species complex</taxon>
    </lineage>
</organism>
<feature type="compositionally biased region" description="Acidic residues" evidence="1">
    <location>
        <begin position="162"/>
        <end position="172"/>
    </location>
</feature>
<protein>
    <submittedName>
        <fullName evidence="2">Uncharacterized protein</fullName>
    </submittedName>
</protein>
<feature type="region of interest" description="Disordered" evidence="1">
    <location>
        <begin position="36"/>
        <end position="81"/>
    </location>
</feature>
<feature type="compositionally biased region" description="Basic and acidic residues" evidence="1">
    <location>
        <begin position="65"/>
        <end position="80"/>
    </location>
</feature>
<accession>A0A8H5AI17</accession>
<proteinExistence type="predicted"/>
<dbReference type="Proteomes" id="UP000558688">
    <property type="component" value="Unassembled WGS sequence"/>
</dbReference>
<dbReference type="EMBL" id="JAAFOW010000535">
    <property type="protein sequence ID" value="KAF5265631.1"/>
    <property type="molecule type" value="Genomic_DNA"/>
</dbReference>